<protein>
    <submittedName>
        <fullName evidence="1">HAD family phosphatase</fullName>
    </submittedName>
</protein>
<gene>
    <name evidence="1" type="ORF">F0361_00035</name>
</gene>
<dbReference type="NCBIfam" id="TIGR00099">
    <property type="entry name" value="Cof-subfamily"/>
    <property type="match status" value="1"/>
</dbReference>
<proteinExistence type="predicted"/>
<dbReference type="PANTHER" id="PTHR10000">
    <property type="entry name" value="PHOSPHOSERINE PHOSPHATASE"/>
    <property type="match status" value="1"/>
</dbReference>
<dbReference type="Gene3D" id="3.30.1240.10">
    <property type="match status" value="1"/>
</dbReference>
<sequence length="271" mass="31133">MDLSKIRMVVTDMDGTLLNSNHQVSNRFFKLFEGLRSKGILFVAASGRQYNSIVEKLYPIKDDIIVIAENGGFAKQKEREIISTPLNSDYILEVLKTLKEVPNTHPVLCGKHMAYISGESDAFVKKLKEYYTEFDILEELTIVDSEIIKIAIYHFESSEQHIYPHVKHFEDILKVKISGENWVDISSPKAHKGFALENVMERYSIKPDEIMVFGDYNNDLEMLALSEFSFAMENAHPNVKKAAKYSTRSNDEMGVEIVLEQLLTERCREMH</sequence>
<dbReference type="Proteomes" id="UP000323188">
    <property type="component" value="Unassembled WGS sequence"/>
</dbReference>
<evidence type="ECO:0000313" key="1">
    <source>
        <dbReference type="EMBL" id="KAA2218050.1"/>
    </source>
</evidence>
<dbReference type="GO" id="GO:0005829">
    <property type="term" value="C:cytosol"/>
    <property type="evidence" value="ECO:0007669"/>
    <property type="project" value="TreeGrafter"/>
</dbReference>
<dbReference type="SFLD" id="SFLDG01140">
    <property type="entry name" value="C2.B:_Phosphomannomutase_and_P"/>
    <property type="match status" value="1"/>
</dbReference>
<dbReference type="InterPro" id="IPR036412">
    <property type="entry name" value="HAD-like_sf"/>
</dbReference>
<dbReference type="InterPro" id="IPR006379">
    <property type="entry name" value="HAD-SF_hydro_IIB"/>
</dbReference>
<dbReference type="AlphaFoldDB" id="A0A5B2TWS8"/>
<organism evidence="1 2">
    <name type="scientific">Maribacter flavus</name>
    <dbReference type="NCBI Taxonomy" id="1658664"/>
    <lineage>
        <taxon>Bacteria</taxon>
        <taxon>Pseudomonadati</taxon>
        <taxon>Bacteroidota</taxon>
        <taxon>Flavobacteriia</taxon>
        <taxon>Flavobacteriales</taxon>
        <taxon>Flavobacteriaceae</taxon>
        <taxon>Maribacter</taxon>
    </lineage>
</organism>
<dbReference type="PANTHER" id="PTHR10000:SF53">
    <property type="entry name" value="5-AMINO-6-(5-PHOSPHO-D-RIBITYLAMINO)URACIL PHOSPHATASE YBJI-RELATED"/>
    <property type="match status" value="1"/>
</dbReference>
<dbReference type="InterPro" id="IPR000150">
    <property type="entry name" value="Cof"/>
</dbReference>
<dbReference type="GO" id="GO:0000287">
    <property type="term" value="F:magnesium ion binding"/>
    <property type="evidence" value="ECO:0007669"/>
    <property type="project" value="TreeGrafter"/>
</dbReference>
<evidence type="ECO:0000313" key="2">
    <source>
        <dbReference type="Proteomes" id="UP000323188"/>
    </source>
</evidence>
<dbReference type="SFLD" id="SFLDG01144">
    <property type="entry name" value="C2.B.4:_PGP_Like"/>
    <property type="match status" value="1"/>
</dbReference>
<dbReference type="RefSeq" id="WP_154916616.1">
    <property type="nucleotide sequence ID" value="NZ_VUOE01000001.1"/>
</dbReference>
<dbReference type="SUPFAM" id="SSF56784">
    <property type="entry name" value="HAD-like"/>
    <property type="match status" value="1"/>
</dbReference>
<reference evidence="1 2" key="1">
    <citation type="submission" date="2019-09" db="EMBL/GenBank/DDBJ databases">
        <authorList>
            <person name="Khan S.A."/>
            <person name="Jeon C.O."/>
            <person name="Chun B.H."/>
            <person name="Jeong S.E."/>
        </authorList>
    </citation>
    <scope>NUCLEOTIDE SEQUENCE [LARGE SCALE GENOMIC DNA]</scope>
    <source>
        <strain evidence="1 2">KCTC 42508</strain>
    </source>
</reference>
<dbReference type="Pfam" id="PF08282">
    <property type="entry name" value="Hydrolase_3"/>
    <property type="match status" value="1"/>
</dbReference>
<dbReference type="SFLD" id="SFLDS00003">
    <property type="entry name" value="Haloacid_Dehalogenase"/>
    <property type="match status" value="1"/>
</dbReference>
<accession>A0A5B2TWS8</accession>
<dbReference type="GO" id="GO:0016791">
    <property type="term" value="F:phosphatase activity"/>
    <property type="evidence" value="ECO:0007669"/>
    <property type="project" value="TreeGrafter"/>
</dbReference>
<dbReference type="EMBL" id="VUOE01000001">
    <property type="protein sequence ID" value="KAA2218050.1"/>
    <property type="molecule type" value="Genomic_DNA"/>
</dbReference>
<dbReference type="NCBIfam" id="TIGR01484">
    <property type="entry name" value="HAD-SF-IIB"/>
    <property type="match status" value="1"/>
</dbReference>
<dbReference type="InterPro" id="IPR023214">
    <property type="entry name" value="HAD_sf"/>
</dbReference>
<comment type="caution">
    <text evidence="1">The sequence shown here is derived from an EMBL/GenBank/DDBJ whole genome shotgun (WGS) entry which is preliminary data.</text>
</comment>
<name>A0A5B2TWS8_9FLAO</name>
<dbReference type="Gene3D" id="3.40.50.1000">
    <property type="entry name" value="HAD superfamily/HAD-like"/>
    <property type="match status" value="1"/>
</dbReference>
<dbReference type="CDD" id="cd07518">
    <property type="entry name" value="HAD_YbiV-Like"/>
    <property type="match status" value="1"/>
</dbReference>